<dbReference type="InterPro" id="IPR029033">
    <property type="entry name" value="His_PPase_superfam"/>
</dbReference>
<proteinExistence type="predicted"/>
<dbReference type="AlphaFoldDB" id="A0A364NMR4"/>
<evidence type="ECO:0000313" key="1">
    <source>
        <dbReference type="EMBL" id="RAU18386.1"/>
    </source>
</evidence>
<dbReference type="Proteomes" id="UP000250744">
    <property type="component" value="Unassembled WGS sequence"/>
</dbReference>
<keyword evidence="2" id="KW-1185">Reference proteome</keyword>
<dbReference type="PANTHER" id="PTHR47821">
    <property type="entry name" value="PHOSPHOGLYCERATE MUTASE FAMILY PROTEIN"/>
    <property type="match status" value="1"/>
</dbReference>
<organism evidence="1 2">
    <name type="scientific">Nitrincola tibetensis</name>
    <dbReference type="NCBI Taxonomy" id="2219697"/>
    <lineage>
        <taxon>Bacteria</taxon>
        <taxon>Pseudomonadati</taxon>
        <taxon>Pseudomonadota</taxon>
        <taxon>Gammaproteobacteria</taxon>
        <taxon>Oceanospirillales</taxon>
        <taxon>Oceanospirillaceae</taxon>
        <taxon>Nitrincola</taxon>
    </lineage>
</organism>
<dbReference type="OrthoDB" id="9793115at2"/>
<reference evidence="1 2" key="1">
    <citation type="submission" date="2018-06" db="EMBL/GenBank/DDBJ databases">
        <title>Nitrincola tibetense sp. nov., isolated from Lake XuguoCo on Tibetan Plateau.</title>
        <authorList>
            <person name="Xing P."/>
        </authorList>
    </citation>
    <scope>NUCLEOTIDE SEQUENCE [LARGE SCALE GENOMIC DNA]</scope>
    <source>
        <strain evidence="2">xg18</strain>
    </source>
</reference>
<dbReference type="SUPFAM" id="SSF53254">
    <property type="entry name" value="Phosphoglycerate mutase-like"/>
    <property type="match status" value="1"/>
</dbReference>
<dbReference type="Pfam" id="PF00300">
    <property type="entry name" value="His_Phos_1"/>
    <property type="match status" value="1"/>
</dbReference>
<gene>
    <name evidence="1" type="ORF">DN062_09165</name>
</gene>
<dbReference type="CDD" id="cd07067">
    <property type="entry name" value="HP_PGM_like"/>
    <property type="match status" value="1"/>
</dbReference>
<sequence>MPPFKNTYLLMRHGHSLANLAQCIISHPDNGVHAYGLSELGHAQLQQCINTWPYLIPDRVLHSDFLRTTESAQFLANYFNCPIEVNTLLRERCFGVYEQQSDQLYDSVWAKDSAGLDLTADGVESLQSVAERMYSVIASCEASYEDQTLVLVSHGDPLQILLTHLDGRALSEHRKRPSIAPAEITLVE</sequence>
<dbReference type="RefSeq" id="WP_112159026.1">
    <property type="nucleotide sequence ID" value="NZ_QKRX01000005.1"/>
</dbReference>
<dbReference type="EMBL" id="QKRX01000005">
    <property type="protein sequence ID" value="RAU18386.1"/>
    <property type="molecule type" value="Genomic_DNA"/>
</dbReference>
<evidence type="ECO:0000313" key="2">
    <source>
        <dbReference type="Proteomes" id="UP000250744"/>
    </source>
</evidence>
<accession>A0A364NMR4</accession>
<dbReference type="InterPro" id="IPR013078">
    <property type="entry name" value="His_Pase_superF_clade-1"/>
</dbReference>
<name>A0A364NMR4_9GAMM</name>
<comment type="caution">
    <text evidence="1">The sequence shown here is derived from an EMBL/GenBank/DDBJ whole genome shotgun (WGS) entry which is preliminary data.</text>
</comment>
<protein>
    <submittedName>
        <fullName evidence="1">Histidine phosphatase family protein</fullName>
    </submittedName>
</protein>
<dbReference type="PANTHER" id="PTHR47821:SF2">
    <property type="entry name" value="PHOSPHOGLYCERATE MUTASE FAMILY PROTEIN"/>
    <property type="match status" value="1"/>
</dbReference>
<dbReference type="Gene3D" id="3.40.50.1240">
    <property type="entry name" value="Phosphoglycerate mutase-like"/>
    <property type="match status" value="1"/>
</dbReference>